<keyword evidence="3" id="KW-1185">Reference proteome</keyword>
<comment type="caution">
    <text evidence="2">The sequence shown here is derived from an EMBL/GenBank/DDBJ whole genome shotgun (WGS) entry which is preliminary data.</text>
</comment>
<name>A0A8J8NY66_HALGN</name>
<organism evidence="2 3">
    <name type="scientific">Halteria grandinella</name>
    <dbReference type="NCBI Taxonomy" id="5974"/>
    <lineage>
        <taxon>Eukaryota</taxon>
        <taxon>Sar</taxon>
        <taxon>Alveolata</taxon>
        <taxon>Ciliophora</taxon>
        <taxon>Intramacronucleata</taxon>
        <taxon>Spirotrichea</taxon>
        <taxon>Stichotrichia</taxon>
        <taxon>Sporadotrichida</taxon>
        <taxon>Halteriidae</taxon>
        <taxon>Halteria</taxon>
    </lineage>
</organism>
<protein>
    <submittedName>
        <fullName evidence="2">Uncharacterized protein</fullName>
    </submittedName>
</protein>
<feature type="region of interest" description="Disordered" evidence="1">
    <location>
        <begin position="1"/>
        <end position="20"/>
    </location>
</feature>
<accession>A0A8J8NY66</accession>
<gene>
    <name evidence="2" type="ORF">FGO68_gene13033</name>
</gene>
<proteinExistence type="predicted"/>
<dbReference type="Proteomes" id="UP000785679">
    <property type="component" value="Unassembled WGS sequence"/>
</dbReference>
<feature type="compositionally biased region" description="Low complexity" evidence="1">
    <location>
        <begin position="1"/>
        <end position="15"/>
    </location>
</feature>
<evidence type="ECO:0000313" key="3">
    <source>
        <dbReference type="Proteomes" id="UP000785679"/>
    </source>
</evidence>
<evidence type="ECO:0000256" key="1">
    <source>
        <dbReference type="SAM" id="MobiDB-lite"/>
    </source>
</evidence>
<evidence type="ECO:0000313" key="2">
    <source>
        <dbReference type="EMBL" id="TNV83768.1"/>
    </source>
</evidence>
<sequence length="67" mass="7633">MDQTGSQQSQTSNQQDATADQLINIEDCKRPSKGQFKTTINEVDETIFAHSLNETNSEYLRLKEVEK</sequence>
<reference evidence="2" key="1">
    <citation type="submission" date="2019-06" db="EMBL/GenBank/DDBJ databases">
        <authorList>
            <person name="Zheng W."/>
        </authorList>
    </citation>
    <scope>NUCLEOTIDE SEQUENCE</scope>
    <source>
        <strain evidence="2">QDHG01</strain>
    </source>
</reference>
<dbReference type="EMBL" id="RRYP01003478">
    <property type="protein sequence ID" value="TNV83768.1"/>
    <property type="molecule type" value="Genomic_DNA"/>
</dbReference>
<dbReference type="AlphaFoldDB" id="A0A8J8NY66"/>